<reference evidence="3 4" key="1">
    <citation type="submission" date="2016-01" db="EMBL/GenBank/DDBJ databases">
        <title>Genome Sequences of Twelve Sporeforming Bacillus Species Isolated from Foods.</title>
        <authorList>
            <person name="Berendsen E.M."/>
            <person name="Wells-Bennik M.H."/>
            <person name="Krawcyk A.O."/>
            <person name="De Jong A."/>
            <person name="Holsappel S."/>
            <person name="Eijlander R.T."/>
            <person name="Kuipers O.P."/>
        </authorList>
    </citation>
    <scope>NUCLEOTIDE SEQUENCE [LARGE SCALE GENOMIC DNA]</scope>
    <source>
        <strain evidence="3 4">B4102</strain>
    </source>
</reference>
<evidence type="ECO:0000313" key="4">
    <source>
        <dbReference type="Proteomes" id="UP000075666"/>
    </source>
</evidence>
<dbReference type="InterPro" id="IPR041694">
    <property type="entry name" value="ADH_N_2"/>
</dbReference>
<evidence type="ECO:0000259" key="2">
    <source>
        <dbReference type="SMART" id="SM00829"/>
    </source>
</evidence>
<feature type="domain" description="Enoyl reductase (ER)" evidence="2">
    <location>
        <begin position="16"/>
        <end position="331"/>
    </location>
</feature>
<accession>A0A150KLN5</accession>
<comment type="caution">
    <text evidence="3">The sequence shown here is derived from an EMBL/GenBank/DDBJ whole genome shotgun (WGS) entry which is preliminary data.</text>
</comment>
<dbReference type="GO" id="GO:0016628">
    <property type="term" value="F:oxidoreductase activity, acting on the CH-CH group of donors, NAD or NADP as acceptor"/>
    <property type="evidence" value="ECO:0007669"/>
    <property type="project" value="InterPro"/>
</dbReference>
<dbReference type="PATRIC" id="fig|46224.3.peg.320"/>
<dbReference type="Pfam" id="PF16884">
    <property type="entry name" value="ADH_N_2"/>
    <property type="match status" value="1"/>
</dbReference>
<dbReference type="SMART" id="SM00829">
    <property type="entry name" value="PKS_ER"/>
    <property type="match status" value="1"/>
</dbReference>
<dbReference type="RefSeq" id="WP_066234903.1">
    <property type="nucleotide sequence ID" value="NZ_JALKTV010000058.1"/>
</dbReference>
<dbReference type="OrthoDB" id="9805663at2"/>
<gene>
    <name evidence="3" type="ORF">B4102_3640</name>
</gene>
<dbReference type="InterPro" id="IPR020843">
    <property type="entry name" value="ER"/>
</dbReference>
<evidence type="ECO:0000313" key="3">
    <source>
        <dbReference type="EMBL" id="KYC94289.1"/>
    </source>
</evidence>
<dbReference type="Gene3D" id="3.40.50.720">
    <property type="entry name" value="NAD(P)-binding Rossmann-like Domain"/>
    <property type="match status" value="1"/>
</dbReference>
<dbReference type="InterPro" id="IPR011032">
    <property type="entry name" value="GroES-like_sf"/>
</dbReference>
<dbReference type="SUPFAM" id="SSF51735">
    <property type="entry name" value="NAD(P)-binding Rossmann-fold domains"/>
    <property type="match status" value="1"/>
</dbReference>
<name>A0A150KLN5_9BACI</name>
<dbReference type="EMBL" id="LQYN01000102">
    <property type="protein sequence ID" value="KYC94289.1"/>
    <property type="molecule type" value="Genomic_DNA"/>
</dbReference>
<dbReference type="PANTHER" id="PTHR43205:SF7">
    <property type="entry name" value="PROSTAGLANDIN REDUCTASE 1"/>
    <property type="match status" value="1"/>
</dbReference>
<dbReference type="InterPro" id="IPR045010">
    <property type="entry name" value="MDR_fam"/>
</dbReference>
<proteinExistence type="predicted"/>
<protein>
    <recommendedName>
        <fullName evidence="2">Enoyl reductase (ER) domain-containing protein</fullName>
    </recommendedName>
</protein>
<dbReference type="Gene3D" id="3.90.180.10">
    <property type="entry name" value="Medium-chain alcohol dehydrogenases, catalytic domain"/>
    <property type="match status" value="1"/>
</dbReference>
<keyword evidence="4" id="KW-1185">Reference proteome</keyword>
<dbReference type="STRING" id="46224.B4102_3640"/>
<dbReference type="PANTHER" id="PTHR43205">
    <property type="entry name" value="PROSTAGLANDIN REDUCTASE"/>
    <property type="match status" value="1"/>
</dbReference>
<organism evidence="3 4">
    <name type="scientific">Heyndrickxia sporothermodurans</name>
    <dbReference type="NCBI Taxonomy" id="46224"/>
    <lineage>
        <taxon>Bacteria</taxon>
        <taxon>Bacillati</taxon>
        <taxon>Bacillota</taxon>
        <taxon>Bacilli</taxon>
        <taxon>Bacillales</taxon>
        <taxon>Bacillaceae</taxon>
        <taxon>Heyndrickxia</taxon>
    </lineage>
</organism>
<dbReference type="SUPFAM" id="SSF50129">
    <property type="entry name" value="GroES-like"/>
    <property type="match status" value="2"/>
</dbReference>
<dbReference type="FunFam" id="3.40.50.720:FF:000121">
    <property type="entry name" value="Prostaglandin reductase 2"/>
    <property type="match status" value="1"/>
</dbReference>
<dbReference type="InterPro" id="IPR036291">
    <property type="entry name" value="NAD(P)-bd_dom_sf"/>
</dbReference>
<evidence type="ECO:0000256" key="1">
    <source>
        <dbReference type="ARBA" id="ARBA00023002"/>
    </source>
</evidence>
<keyword evidence="1" id="KW-0560">Oxidoreductase</keyword>
<sequence>MSQMQKQIQLAKRPIGTPSMEDFAFIEAPIGTPSDGEVLIRTVYISVDPYLRGRMQDVKSYIPPFQLNEVISSGVIGQVVESKSEQFAKGDLIIGTLGWQEYSIANEREIRKIDPTLAPVTANLSIIGMTGLTAYFGLLDIGQPKEGETVVVSGAAGAVGSTVGQIAKIKGARVVGIAGTEEKCRYLLNELEFDAVINYKKEDVPSALEKACPNGIDIYFDNVGGVISDAVFPLLNKFARIPVCGAISAYNKVDIDMGPRVQTALIKTSALMKGFTLGDYSNRFKEGGTALATWLNEGKLKYEETITEGFDHIIDAFLDLFKGANLGKQLVKVADIEE</sequence>
<dbReference type="Pfam" id="PF00107">
    <property type="entry name" value="ADH_zinc_N"/>
    <property type="match status" value="1"/>
</dbReference>
<dbReference type="Proteomes" id="UP000075666">
    <property type="component" value="Unassembled WGS sequence"/>
</dbReference>
<dbReference type="CDD" id="cd05288">
    <property type="entry name" value="PGDH"/>
    <property type="match status" value="1"/>
</dbReference>
<dbReference type="InterPro" id="IPR013149">
    <property type="entry name" value="ADH-like_C"/>
</dbReference>
<dbReference type="AlphaFoldDB" id="A0A150KLN5"/>